<feature type="domain" description="HTH luxR-type" evidence="1">
    <location>
        <begin position="3"/>
        <end position="68"/>
    </location>
</feature>
<dbReference type="Pfam" id="PF00196">
    <property type="entry name" value="GerE"/>
    <property type="match status" value="1"/>
</dbReference>
<dbReference type="SMART" id="SM00421">
    <property type="entry name" value="HTH_LUXR"/>
    <property type="match status" value="1"/>
</dbReference>
<gene>
    <name evidence="2" type="ORF">IQ230_13840</name>
</gene>
<dbReference type="InterPro" id="IPR036388">
    <property type="entry name" value="WH-like_DNA-bd_sf"/>
</dbReference>
<name>A0ABR9UVR7_9CHRO</name>
<sequence length="140" mass="16566">MLTEETLEALSLIERRIVRLIYADYNAAEIAVKMGYSVPNIHYHLKKVYRKFGVSNKRELRAYLHDQPKPKQKSYQSCVVNAALAPDHYRDTLFYKQKRVRICNAVYQLKFRCDSVWISSKREWQKELDNIIAVVLQELS</sequence>
<evidence type="ECO:0000313" key="2">
    <source>
        <dbReference type="EMBL" id="MBE9191408.1"/>
    </source>
</evidence>
<evidence type="ECO:0000259" key="1">
    <source>
        <dbReference type="PROSITE" id="PS50043"/>
    </source>
</evidence>
<dbReference type="InterPro" id="IPR016032">
    <property type="entry name" value="Sig_transdc_resp-reg_C-effctor"/>
</dbReference>
<dbReference type="SUPFAM" id="SSF46894">
    <property type="entry name" value="C-terminal effector domain of the bipartite response regulators"/>
    <property type="match status" value="1"/>
</dbReference>
<dbReference type="RefSeq" id="WP_193932553.1">
    <property type="nucleotide sequence ID" value="NZ_CAWPMZ010000062.1"/>
</dbReference>
<dbReference type="EMBL" id="JADEWN010000032">
    <property type="protein sequence ID" value="MBE9191408.1"/>
    <property type="molecule type" value="Genomic_DNA"/>
</dbReference>
<accession>A0ABR9UVR7</accession>
<dbReference type="Proteomes" id="UP000651156">
    <property type="component" value="Unassembled WGS sequence"/>
</dbReference>
<dbReference type="PROSITE" id="PS50043">
    <property type="entry name" value="HTH_LUXR_2"/>
    <property type="match status" value="1"/>
</dbReference>
<keyword evidence="3" id="KW-1185">Reference proteome</keyword>
<reference evidence="2 3" key="1">
    <citation type="submission" date="2020-10" db="EMBL/GenBank/DDBJ databases">
        <authorList>
            <person name="Castelo-Branco R."/>
            <person name="Eusebio N."/>
            <person name="Adriana R."/>
            <person name="Vieira A."/>
            <person name="Brugerolle De Fraissinette N."/>
            <person name="Rezende De Castro R."/>
            <person name="Schneider M.P."/>
            <person name="Vasconcelos V."/>
            <person name="Leao P.N."/>
        </authorList>
    </citation>
    <scope>NUCLEOTIDE SEQUENCE [LARGE SCALE GENOMIC DNA]</scope>
    <source>
        <strain evidence="2 3">LEGE 06123</strain>
    </source>
</reference>
<protein>
    <submittedName>
        <fullName evidence="2">Helix-turn-helix transcriptional regulator</fullName>
    </submittedName>
</protein>
<evidence type="ECO:0000313" key="3">
    <source>
        <dbReference type="Proteomes" id="UP000651156"/>
    </source>
</evidence>
<organism evidence="2 3">
    <name type="scientific">Gloeocapsopsis crepidinum LEGE 06123</name>
    <dbReference type="NCBI Taxonomy" id="588587"/>
    <lineage>
        <taxon>Bacteria</taxon>
        <taxon>Bacillati</taxon>
        <taxon>Cyanobacteriota</taxon>
        <taxon>Cyanophyceae</taxon>
        <taxon>Oscillatoriophycideae</taxon>
        <taxon>Chroococcales</taxon>
        <taxon>Chroococcaceae</taxon>
        <taxon>Gloeocapsopsis</taxon>
    </lineage>
</organism>
<dbReference type="InterPro" id="IPR000792">
    <property type="entry name" value="Tscrpt_reg_LuxR_C"/>
</dbReference>
<proteinExistence type="predicted"/>
<dbReference type="Gene3D" id="1.10.10.10">
    <property type="entry name" value="Winged helix-like DNA-binding domain superfamily/Winged helix DNA-binding domain"/>
    <property type="match status" value="1"/>
</dbReference>
<comment type="caution">
    <text evidence="2">The sequence shown here is derived from an EMBL/GenBank/DDBJ whole genome shotgun (WGS) entry which is preliminary data.</text>
</comment>